<feature type="transmembrane region" description="Helical" evidence="1">
    <location>
        <begin position="21"/>
        <end position="40"/>
    </location>
</feature>
<dbReference type="PANTHER" id="PTHR47332">
    <property type="entry name" value="SET DOMAIN-CONTAINING PROTEIN 5"/>
    <property type="match status" value="1"/>
</dbReference>
<keyword evidence="4" id="KW-1185">Reference proteome</keyword>
<accession>A0A165UYA4</accession>
<dbReference type="Pfam" id="PF00856">
    <property type="entry name" value="SET"/>
    <property type="match status" value="1"/>
</dbReference>
<evidence type="ECO:0000313" key="3">
    <source>
        <dbReference type="EMBL" id="KZT28875.1"/>
    </source>
</evidence>
<gene>
    <name evidence="3" type="ORF">NEOLEDRAFT_1086618</name>
</gene>
<dbReference type="Proteomes" id="UP000076761">
    <property type="component" value="Unassembled WGS sequence"/>
</dbReference>
<evidence type="ECO:0000259" key="2">
    <source>
        <dbReference type="PROSITE" id="PS50280"/>
    </source>
</evidence>
<dbReference type="InterPro" id="IPR011990">
    <property type="entry name" value="TPR-like_helical_dom_sf"/>
</dbReference>
<dbReference type="InterPro" id="IPR053185">
    <property type="entry name" value="SET_domain_protein"/>
</dbReference>
<organism evidence="3 4">
    <name type="scientific">Neolentinus lepideus HHB14362 ss-1</name>
    <dbReference type="NCBI Taxonomy" id="1314782"/>
    <lineage>
        <taxon>Eukaryota</taxon>
        <taxon>Fungi</taxon>
        <taxon>Dikarya</taxon>
        <taxon>Basidiomycota</taxon>
        <taxon>Agaricomycotina</taxon>
        <taxon>Agaricomycetes</taxon>
        <taxon>Gloeophyllales</taxon>
        <taxon>Gloeophyllaceae</taxon>
        <taxon>Neolentinus</taxon>
    </lineage>
</organism>
<dbReference type="Gene3D" id="2.170.270.10">
    <property type="entry name" value="SET domain"/>
    <property type="match status" value="1"/>
</dbReference>
<dbReference type="InterPro" id="IPR046341">
    <property type="entry name" value="SET_dom_sf"/>
</dbReference>
<name>A0A165UYA4_9AGAM</name>
<dbReference type="InParanoid" id="A0A165UYA4"/>
<evidence type="ECO:0000256" key="1">
    <source>
        <dbReference type="SAM" id="Phobius"/>
    </source>
</evidence>
<evidence type="ECO:0000313" key="4">
    <source>
        <dbReference type="Proteomes" id="UP000076761"/>
    </source>
</evidence>
<protein>
    <recommendedName>
        <fullName evidence="2">SET domain-containing protein</fullName>
    </recommendedName>
</protein>
<keyword evidence="1" id="KW-1133">Transmembrane helix</keyword>
<dbReference type="Gene3D" id="1.25.40.10">
    <property type="entry name" value="Tetratricopeptide repeat domain"/>
    <property type="match status" value="1"/>
</dbReference>
<reference evidence="3 4" key="1">
    <citation type="journal article" date="2016" name="Mol. Biol. Evol.">
        <title>Comparative Genomics of Early-Diverging Mushroom-Forming Fungi Provides Insights into the Origins of Lignocellulose Decay Capabilities.</title>
        <authorList>
            <person name="Nagy L.G."/>
            <person name="Riley R."/>
            <person name="Tritt A."/>
            <person name="Adam C."/>
            <person name="Daum C."/>
            <person name="Floudas D."/>
            <person name="Sun H."/>
            <person name="Yadav J.S."/>
            <person name="Pangilinan J."/>
            <person name="Larsson K.H."/>
            <person name="Matsuura K."/>
            <person name="Barry K."/>
            <person name="Labutti K."/>
            <person name="Kuo R."/>
            <person name="Ohm R.A."/>
            <person name="Bhattacharya S.S."/>
            <person name="Shirouzu T."/>
            <person name="Yoshinaga Y."/>
            <person name="Martin F.M."/>
            <person name="Grigoriev I.V."/>
            <person name="Hibbett D.S."/>
        </authorList>
    </citation>
    <scope>NUCLEOTIDE SEQUENCE [LARGE SCALE GENOMIC DNA]</scope>
    <source>
        <strain evidence="3 4">HHB14362 ss-1</strain>
    </source>
</reference>
<proteinExistence type="predicted"/>
<dbReference type="PROSITE" id="PS50280">
    <property type="entry name" value="SET"/>
    <property type="match status" value="1"/>
</dbReference>
<dbReference type="OrthoDB" id="265717at2759"/>
<sequence length="366" mass="40281">MTRRGDKPSRASRSAYSTWTVLTCAVLVAALVIGAGQSLWPLQPHLAQTLTDDPPFRVVDLPGRGKGLVATRDIQQGELLIRERPILRIPQQIDTSPTAYLEQILSGLSDEDRRRFYDLSFVHLSPDLHDDPLQVALAIVQTNAVSAGPAHIGVFPTMARLNHACAGAFNSVYSWREGEGVLVVHALKGIGKGQASLDPCANELLTTYTDSKRKRDDRRNYLSSQYAFNCTCAVCSLPEPASRASDRCLEAMTHLYSKFASWGAGAIDAGAIDGREAVDVARAIWKLGDEEGYWSERGRLAGDVVWVAAAHSDIGALREWARVAVEWYGYELGEDSEQVKEMEEVMLRPEKHRAWATRTEMTVGGT</sequence>
<dbReference type="FunCoup" id="A0A165UYA4">
    <property type="interactions" value="1"/>
</dbReference>
<dbReference type="PANTHER" id="PTHR47332:SF4">
    <property type="entry name" value="SET DOMAIN-CONTAINING PROTEIN 5"/>
    <property type="match status" value="1"/>
</dbReference>
<dbReference type="InterPro" id="IPR001214">
    <property type="entry name" value="SET_dom"/>
</dbReference>
<dbReference type="STRING" id="1314782.A0A165UYA4"/>
<keyword evidence="1" id="KW-0812">Transmembrane</keyword>
<dbReference type="AlphaFoldDB" id="A0A165UYA4"/>
<dbReference type="SUPFAM" id="SSF82199">
    <property type="entry name" value="SET domain"/>
    <property type="match status" value="1"/>
</dbReference>
<dbReference type="CDD" id="cd20071">
    <property type="entry name" value="SET_SMYD"/>
    <property type="match status" value="1"/>
</dbReference>
<feature type="domain" description="SET" evidence="2">
    <location>
        <begin position="54"/>
        <end position="209"/>
    </location>
</feature>
<dbReference type="EMBL" id="KV425556">
    <property type="protein sequence ID" value="KZT28875.1"/>
    <property type="molecule type" value="Genomic_DNA"/>
</dbReference>
<keyword evidence="1" id="KW-0472">Membrane</keyword>